<evidence type="ECO:0000313" key="2">
    <source>
        <dbReference type="Proteomes" id="UP000693946"/>
    </source>
</evidence>
<accession>A0AAV6RZL3</accession>
<dbReference type="AlphaFoldDB" id="A0AAV6RZL3"/>
<gene>
    <name evidence="1" type="ORF">JOB18_034445</name>
</gene>
<proteinExistence type="predicted"/>
<evidence type="ECO:0000313" key="1">
    <source>
        <dbReference type="EMBL" id="KAG7510881.1"/>
    </source>
</evidence>
<sequence>MRAIYGSREVPDSTVCYFSTTFRFLFAWFLLPGPKLSALQGLVWAETADHWEKVHVCVNV</sequence>
<dbReference type="EMBL" id="JAGKHQ010000008">
    <property type="protein sequence ID" value="KAG7510881.1"/>
    <property type="molecule type" value="Genomic_DNA"/>
</dbReference>
<reference evidence="1 2" key="1">
    <citation type="journal article" date="2021" name="Sci. Rep.">
        <title>Chromosome anchoring in Senegalese sole (Solea senegalensis) reveals sex-associated markers and genome rearrangements in flatfish.</title>
        <authorList>
            <person name="Guerrero-Cozar I."/>
            <person name="Gomez-Garrido J."/>
            <person name="Berbel C."/>
            <person name="Martinez-Blanch J.F."/>
            <person name="Alioto T."/>
            <person name="Claros M.G."/>
            <person name="Gagnaire P.A."/>
            <person name="Manchado M."/>
        </authorList>
    </citation>
    <scope>NUCLEOTIDE SEQUENCE [LARGE SCALE GENOMIC DNA]</scope>
    <source>
        <strain evidence="1">Sse05_10M</strain>
    </source>
</reference>
<name>A0AAV6RZL3_SOLSE</name>
<comment type="caution">
    <text evidence="1">The sequence shown here is derived from an EMBL/GenBank/DDBJ whole genome shotgun (WGS) entry which is preliminary data.</text>
</comment>
<protein>
    <submittedName>
        <fullName evidence="1">Uncharacterized protein</fullName>
    </submittedName>
</protein>
<keyword evidence="2" id="KW-1185">Reference proteome</keyword>
<organism evidence="1 2">
    <name type="scientific">Solea senegalensis</name>
    <name type="common">Senegalese sole</name>
    <dbReference type="NCBI Taxonomy" id="28829"/>
    <lineage>
        <taxon>Eukaryota</taxon>
        <taxon>Metazoa</taxon>
        <taxon>Chordata</taxon>
        <taxon>Craniata</taxon>
        <taxon>Vertebrata</taxon>
        <taxon>Euteleostomi</taxon>
        <taxon>Actinopterygii</taxon>
        <taxon>Neopterygii</taxon>
        <taxon>Teleostei</taxon>
        <taxon>Neoteleostei</taxon>
        <taxon>Acanthomorphata</taxon>
        <taxon>Carangaria</taxon>
        <taxon>Pleuronectiformes</taxon>
        <taxon>Pleuronectoidei</taxon>
        <taxon>Soleidae</taxon>
        <taxon>Solea</taxon>
    </lineage>
</organism>
<dbReference type="Proteomes" id="UP000693946">
    <property type="component" value="Linkage Group LG16"/>
</dbReference>